<protein>
    <recommendedName>
        <fullName evidence="4">RGS domain-containing protein</fullName>
    </recommendedName>
</protein>
<proteinExistence type="predicted"/>
<feature type="transmembrane region" description="Helical" evidence="1">
    <location>
        <begin position="15"/>
        <end position="36"/>
    </location>
</feature>
<keyword evidence="1" id="KW-0812">Transmembrane</keyword>
<dbReference type="SUPFAM" id="SSF48097">
    <property type="entry name" value="Regulator of G-protein signaling, RGS"/>
    <property type="match status" value="1"/>
</dbReference>
<keyword evidence="1" id="KW-0472">Membrane</keyword>
<feature type="transmembrane region" description="Helical" evidence="1">
    <location>
        <begin position="48"/>
        <end position="66"/>
    </location>
</feature>
<feature type="transmembrane region" description="Helical" evidence="1">
    <location>
        <begin position="78"/>
        <end position="97"/>
    </location>
</feature>
<evidence type="ECO:0008006" key="4">
    <source>
        <dbReference type="Google" id="ProtNLM"/>
    </source>
</evidence>
<dbReference type="Gene3D" id="1.10.167.10">
    <property type="entry name" value="Regulator of G-protein Signalling 4, domain 2"/>
    <property type="match status" value="1"/>
</dbReference>
<gene>
    <name evidence="2" type="ORF">M406DRAFT_342939</name>
</gene>
<dbReference type="AlphaFoldDB" id="A0A9P4XU09"/>
<reference evidence="2" key="1">
    <citation type="journal article" date="2020" name="Phytopathology">
        <title>Genome sequence of the chestnut blight fungus Cryphonectria parasitica EP155: A fundamental resource for an archetypical invasive plant pathogen.</title>
        <authorList>
            <person name="Crouch J.A."/>
            <person name="Dawe A."/>
            <person name="Aerts A."/>
            <person name="Barry K."/>
            <person name="Churchill A.C.L."/>
            <person name="Grimwood J."/>
            <person name="Hillman B."/>
            <person name="Milgroom M.G."/>
            <person name="Pangilinan J."/>
            <person name="Smith M."/>
            <person name="Salamov A."/>
            <person name="Schmutz J."/>
            <person name="Yadav J."/>
            <person name="Grigoriev I.V."/>
            <person name="Nuss D."/>
        </authorList>
    </citation>
    <scope>NUCLEOTIDE SEQUENCE</scope>
    <source>
        <strain evidence="2">EP155</strain>
    </source>
</reference>
<evidence type="ECO:0000313" key="3">
    <source>
        <dbReference type="Proteomes" id="UP000803844"/>
    </source>
</evidence>
<feature type="transmembrane region" description="Helical" evidence="1">
    <location>
        <begin position="265"/>
        <end position="286"/>
    </location>
</feature>
<feature type="transmembrane region" description="Helical" evidence="1">
    <location>
        <begin position="229"/>
        <end position="250"/>
    </location>
</feature>
<dbReference type="PANTHER" id="PTHR10845:SF268">
    <property type="entry name" value="RGS DOMAIN-CONTAINING PROTEIN"/>
    <property type="match status" value="1"/>
</dbReference>
<evidence type="ECO:0000313" key="2">
    <source>
        <dbReference type="EMBL" id="KAF3760750.1"/>
    </source>
</evidence>
<dbReference type="OrthoDB" id="5313079at2759"/>
<keyword evidence="1" id="KW-1133">Transmembrane helix</keyword>
<accession>A0A9P4XU09</accession>
<dbReference type="InterPro" id="IPR044926">
    <property type="entry name" value="RGS_subdomain_2"/>
</dbReference>
<sequence>MAELKPSIDVTGVNIFWIAFCCSWSVILIVGMGFLWTRRNMPLVKVRGIGLSFAAIACLHTYWIAVEIATTVTNFPAQAQYWIMGLYLPIGIALFHASNSRFLHVAKQQRKFVRGDVGNAHVSFKTINLGCFNVRTTHTTKLLSLVGIGICVQILLTTIMWLLSRKFHPSFGVPGTEVSGDPWEVNQKQATGWEWWPSLVWQFFWSWIVAPIVLWRARNIHDTLGWRTQTIACCLASLPATPMWLIALYVPSMAEVNARWFPPQWIAISIMLLEIFTVFVPCWQALKHQSLQQETLDMISAWESKYVAEDPSSGTSSSGATVSASLLTMGALEQLLNDNPEPLRCFSALKDFSGENVAFLVAVSAWKKGYPENPTEEARREAFTRALHIYTDFISPRTEFPVNLSFHDIKDVEAVFSGAVKTLYGAEEPVLNPIPQFGSQNWLKQWGEVPEGFDGTIFDRAEKSVKYLVLTNTWPKFLQDRSISGVSVRAKPFKATCISREALTSV</sequence>
<dbReference type="EMBL" id="MU032352">
    <property type="protein sequence ID" value="KAF3760750.1"/>
    <property type="molecule type" value="Genomic_DNA"/>
</dbReference>
<name>A0A9P4XU09_CRYP1</name>
<dbReference type="GeneID" id="63838946"/>
<keyword evidence="3" id="KW-1185">Reference proteome</keyword>
<evidence type="ECO:0000256" key="1">
    <source>
        <dbReference type="SAM" id="Phobius"/>
    </source>
</evidence>
<comment type="caution">
    <text evidence="2">The sequence shown here is derived from an EMBL/GenBank/DDBJ whole genome shotgun (WGS) entry which is preliminary data.</text>
</comment>
<organism evidence="2 3">
    <name type="scientific">Cryphonectria parasitica (strain ATCC 38755 / EP155)</name>
    <dbReference type="NCBI Taxonomy" id="660469"/>
    <lineage>
        <taxon>Eukaryota</taxon>
        <taxon>Fungi</taxon>
        <taxon>Dikarya</taxon>
        <taxon>Ascomycota</taxon>
        <taxon>Pezizomycotina</taxon>
        <taxon>Sordariomycetes</taxon>
        <taxon>Sordariomycetidae</taxon>
        <taxon>Diaporthales</taxon>
        <taxon>Cryphonectriaceae</taxon>
        <taxon>Cryphonectria-Endothia species complex</taxon>
        <taxon>Cryphonectria</taxon>
    </lineage>
</organism>
<dbReference type="Proteomes" id="UP000803844">
    <property type="component" value="Unassembled WGS sequence"/>
</dbReference>
<dbReference type="InterPro" id="IPR036305">
    <property type="entry name" value="RGS_sf"/>
</dbReference>
<dbReference type="PANTHER" id="PTHR10845">
    <property type="entry name" value="REGULATOR OF G PROTEIN SIGNALING"/>
    <property type="match status" value="1"/>
</dbReference>
<dbReference type="RefSeq" id="XP_040771729.1">
    <property type="nucleotide sequence ID" value="XM_040921817.1"/>
</dbReference>
<feature type="transmembrane region" description="Helical" evidence="1">
    <location>
        <begin position="142"/>
        <end position="163"/>
    </location>
</feature>
<feature type="transmembrane region" description="Helical" evidence="1">
    <location>
        <begin position="199"/>
        <end position="217"/>
    </location>
</feature>